<evidence type="ECO:0000256" key="1">
    <source>
        <dbReference type="ARBA" id="ARBA00004997"/>
    </source>
</evidence>
<keyword evidence="11 13" id="KW-0670">Pyruvate</keyword>
<name>A0ABU9M2F1_9BACT</name>
<evidence type="ECO:0000256" key="2">
    <source>
        <dbReference type="ARBA" id="ARBA00008663"/>
    </source>
</evidence>
<evidence type="ECO:0000256" key="10">
    <source>
        <dbReference type="ARBA" id="ARBA00023152"/>
    </source>
</evidence>
<proteinExistence type="inferred from homology"/>
<dbReference type="NCBIfam" id="NF011314">
    <property type="entry name" value="PRK14725.1"/>
    <property type="match status" value="1"/>
</dbReference>
<dbReference type="InterPro" id="IPR040442">
    <property type="entry name" value="Pyrv_kinase-like_dom_sf"/>
</dbReference>
<feature type="domain" description="Pyruvate kinase barrel" evidence="12">
    <location>
        <begin position="145"/>
        <end position="228"/>
    </location>
</feature>
<evidence type="ECO:0000313" key="13">
    <source>
        <dbReference type="EMBL" id="MEL5996472.1"/>
    </source>
</evidence>
<evidence type="ECO:0000256" key="7">
    <source>
        <dbReference type="ARBA" id="ARBA00022777"/>
    </source>
</evidence>
<dbReference type="InterPro" id="IPR015813">
    <property type="entry name" value="Pyrv/PenolPyrv_kinase-like_dom"/>
</dbReference>
<gene>
    <name evidence="13" type="ORF">AAFH49_19815</name>
</gene>
<evidence type="ECO:0000256" key="5">
    <source>
        <dbReference type="ARBA" id="ARBA00022723"/>
    </source>
</evidence>
<dbReference type="InterPro" id="IPR011037">
    <property type="entry name" value="Pyrv_Knase-like_insert_dom_sf"/>
</dbReference>
<dbReference type="InterPro" id="IPR015806">
    <property type="entry name" value="Pyrv_Knase_insert_dom_sf"/>
</dbReference>
<dbReference type="EMBL" id="JBCEVZ010000075">
    <property type="protein sequence ID" value="MEL5996472.1"/>
    <property type="molecule type" value="Genomic_DNA"/>
</dbReference>
<evidence type="ECO:0000313" key="14">
    <source>
        <dbReference type="Proteomes" id="UP001479606"/>
    </source>
</evidence>
<keyword evidence="8" id="KW-0067">ATP-binding</keyword>
<feature type="domain" description="Pyruvate kinase barrel" evidence="12">
    <location>
        <begin position="370"/>
        <end position="583"/>
    </location>
</feature>
<keyword evidence="14" id="KW-1185">Reference proteome</keyword>
<keyword evidence="6" id="KW-0547">Nucleotide-binding</keyword>
<reference evidence="13 14" key="1">
    <citation type="journal article" date="2018" name="Arch. Microbiol.">
        <title>Hymenobacter segetis sp. nov., isolated from soil.</title>
        <authorList>
            <person name="Ten L.N."/>
            <person name="Lim S.J."/>
            <person name="Kim B.O."/>
            <person name="Kang I.K."/>
            <person name="Jung H.Y."/>
        </authorList>
    </citation>
    <scope>NUCLEOTIDE SEQUENCE [LARGE SCALE GENOMIC DNA]</scope>
    <source>
        <strain evidence="13 14">S7-3-11</strain>
    </source>
</reference>
<dbReference type="InterPro" id="IPR001697">
    <property type="entry name" value="Pyr_Knase"/>
</dbReference>
<dbReference type="InterPro" id="IPR015793">
    <property type="entry name" value="Pyrv_Knase_brl"/>
</dbReference>
<dbReference type="Gene3D" id="2.40.33.10">
    <property type="entry name" value="PK beta-barrel domain-like"/>
    <property type="match status" value="2"/>
</dbReference>
<dbReference type="SUPFAM" id="SSF51621">
    <property type="entry name" value="Phosphoenolpyruvate/pyruvate domain"/>
    <property type="match status" value="1"/>
</dbReference>
<dbReference type="Pfam" id="PF00224">
    <property type="entry name" value="PK"/>
    <property type="match status" value="2"/>
</dbReference>
<dbReference type="Gene3D" id="3.20.20.60">
    <property type="entry name" value="Phosphoenolpyruvate-binding domains"/>
    <property type="match status" value="2"/>
</dbReference>
<evidence type="ECO:0000256" key="11">
    <source>
        <dbReference type="ARBA" id="ARBA00023317"/>
    </source>
</evidence>
<comment type="pathway">
    <text evidence="1">Carbohydrate degradation; glycolysis; pyruvate from D-glyceraldehyde 3-phosphate: step 5/5.</text>
</comment>
<comment type="caution">
    <text evidence="13">The sequence shown here is derived from an EMBL/GenBank/DDBJ whole genome shotgun (WGS) entry which is preliminary data.</text>
</comment>
<evidence type="ECO:0000256" key="3">
    <source>
        <dbReference type="ARBA" id="ARBA00012142"/>
    </source>
</evidence>
<dbReference type="RefSeq" id="WP_342300912.1">
    <property type="nucleotide sequence ID" value="NZ_JBCEVZ010000075.1"/>
</dbReference>
<dbReference type="Proteomes" id="UP001479606">
    <property type="component" value="Unassembled WGS sequence"/>
</dbReference>
<protein>
    <recommendedName>
        <fullName evidence="3">pyruvate kinase</fullName>
        <ecNumber evidence="3">2.7.1.40</ecNumber>
    </recommendedName>
</protein>
<sequence length="625" mass="67777">MAELIRPASVPPRSSADLDGLLAELTTVRDEMVGFATQCTQYLSSIHPNFQLGARNLLHYLALRQRDLRPLQYRLAELGLSSLGRAEAHALASVEAVRAVLHALARPTSPEPVQPDETGPTFSSGPRLLAEHSTACLGPVPAERDVRIMVTMPSEAATNYALVEELLRQGMDCLRINCAHDDVAAWQQMIAHLRRAEQTLGKSCKVSMDLAGPKLRTQGLPPGPAVLQISPKIDAFGRRLAPARIWLSAAEQPTAAPAAAAASLAFPAAWLLGLHAGEAIAFVDARGKRRKLHVGSCTPQGCWAELSKTTYLTPLTQFRGADGMATIQHLEPSEPFILLRPSDSLLVRRRPAGGGALSVPTALDGEAAAAIGCAWSEAFDYVRAGEPIWFDDGKIGGVIEEVEPEALRVRITQARSQGEKLRNDKSINLPESQLPLSALTEKDQRDLAFVAQHADLVALSFVSSAADVEQLRQEISRLTDRELPIILKIETRRGFEQLPALLLSAMQGESCAVMIARGDLAVECGFERLAEVQEEILWLCEAAHVPVIWATQVLESLARGGMPSRAEITDAAMGDRAECVMLNKGPRVVEAVRILSGILRRMQAHQRKKSAMLRGLRVAQAWPGI</sequence>
<dbReference type="GO" id="GO:0016301">
    <property type="term" value="F:kinase activity"/>
    <property type="evidence" value="ECO:0007669"/>
    <property type="project" value="UniProtKB-KW"/>
</dbReference>
<keyword evidence="9" id="KW-0460">Magnesium</keyword>
<evidence type="ECO:0000259" key="12">
    <source>
        <dbReference type="Pfam" id="PF00224"/>
    </source>
</evidence>
<dbReference type="SUPFAM" id="SSF50800">
    <property type="entry name" value="PK beta-barrel domain-like"/>
    <property type="match status" value="1"/>
</dbReference>
<keyword evidence="4" id="KW-0808">Transferase</keyword>
<accession>A0ABU9M2F1</accession>
<dbReference type="EC" id="2.7.1.40" evidence="3"/>
<keyword evidence="10" id="KW-0324">Glycolysis</keyword>
<evidence type="ECO:0000256" key="8">
    <source>
        <dbReference type="ARBA" id="ARBA00022840"/>
    </source>
</evidence>
<evidence type="ECO:0000256" key="4">
    <source>
        <dbReference type="ARBA" id="ARBA00022679"/>
    </source>
</evidence>
<comment type="similarity">
    <text evidence="2">Belongs to the pyruvate kinase family.</text>
</comment>
<keyword evidence="5" id="KW-0479">Metal-binding</keyword>
<dbReference type="PANTHER" id="PTHR11817">
    <property type="entry name" value="PYRUVATE KINASE"/>
    <property type="match status" value="1"/>
</dbReference>
<evidence type="ECO:0000256" key="6">
    <source>
        <dbReference type="ARBA" id="ARBA00022741"/>
    </source>
</evidence>
<evidence type="ECO:0000256" key="9">
    <source>
        <dbReference type="ARBA" id="ARBA00022842"/>
    </source>
</evidence>
<organism evidence="13 14">
    <name type="scientific">Hymenobacter segetis</name>
    <dbReference type="NCBI Taxonomy" id="2025509"/>
    <lineage>
        <taxon>Bacteria</taxon>
        <taxon>Pseudomonadati</taxon>
        <taxon>Bacteroidota</taxon>
        <taxon>Cytophagia</taxon>
        <taxon>Cytophagales</taxon>
        <taxon>Hymenobacteraceae</taxon>
        <taxon>Hymenobacter</taxon>
    </lineage>
</organism>
<keyword evidence="7 13" id="KW-0418">Kinase</keyword>